<name>A0A2P4R5Q0_9LACO</name>
<feature type="signal peptide" evidence="1">
    <location>
        <begin position="1"/>
        <end position="30"/>
    </location>
</feature>
<feature type="domain" description="WxL" evidence="2">
    <location>
        <begin position="33"/>
        <end position="271"/>
    </location>
</feature>
<protein>
    <recommendedName>
        <fullName evidence="2">WxL domain-containing protein</fullName>
    </recommendedName>
</protein>
<comment type="caution">
    <text evidence="3">The sequence shown here is derived from an EMBL/GenBank/DDBJ whole genome shotgun (WGS) entry which is preliminary data.</text>
</comment>
<sequence>MKLSRNVLVGSLATAGMVLGAVAPALTAQAATTTGEIDTDGSVKYTAQKNIGKLSNPDNGQLAIAYDSKDGANDGIATATSNAAVKIVSGVLVLNEVPDFNFGSAVSGQTKNLVNNSKDANAQGEDGNDQGNLSVLESRDLTKATGFNLQAQLGDFVDASTGKAQGLTSSPFTLKLASQGITDGQNPITGLSTVAANLTSGSTGKAETVMDVSKAANGASYKDGEYLAKFAANQGSTSTAQLVIPSDIPAASTGKVSSLNAPITWTLTTKPEATTTTPGTGE</sequence>
<gene>
    <name evidence="3" type="ORF">C2R26_07445</name>
</gene>
<dbReference type="Pfam" id="PF13731">
    <property type="entry name" value="WxL"/>
    <property type="match status" value="1"/>
</dbReference>
<keyword evidence="1" id="KW-0732">Signal</keyword>
<dbReference type="InterPro" id="IPR027994">
    <property type="entry name" value="WxL_dom"/>
</dbReference>
<proteinExistence type="predicted"/>
<accession>A0A2P4R5Q0</accession>
<evidence type="ECO:0000259" key="2">
    <source>
        <dbReference type="Pfam" id="PF13731"/>
    </source>
</evidence>
<evidence type="ECO:0000313" key="3">
    <source>
        <dbReference type="EMBL" id="POH36573.1"/>
    </source>
</evidence>
<feature type="chain" id="PRO_5015165088" description="WxL domain-containing protein" evidence="1">
    <location>
        <begin position="31"/>
        <end position="282"/>
    </location>
</feature>
<dbReference type="AlphaFoldDB" id="A0A2P4R5Q0"/>
<reference evidence="3" key="1">
    <citation type="submission" date="2018-01" db="EMBL/GenBank/DDBJ databases">
        <title>Genome sequnecing of Lactobacillus formosensis KACC 18721.</title>
        <authorList>
            <person name="Kim S.-J."/>
            <person name="Heo J."/>
        </authorList>
    </citation>
    <scope>NUCLEOTIDE SEQUENCE</scope>
    <source>
        <strain evidence="3">KACC 18721</strain>
    </source>
</reference>
<dbReference type="EMBL" id="PPWZ01000051">
    <property type="protein sequence ID" value="POH36573.1"/>
    <property type="molecule type" value="Genomic_DNA"/>
</dbReference>
<organism evidence="3">
    <name type="scientific">Companilactobacillus formosensis</name>
    <dbReference type="NCBI Taxonomy" id="1617889"/>
    <lineage>
        <taxon>Bacteria</taxon>
        <taxon>Bacillati</taxon>
        <taxon>Bacillota</taxon>
        <taxon>Bacilli</taxon>
        <taxon>Lactobacillales</taxon>
        <taxon>Lactobacillaceae</taxon>
        <taxon>Companilactobacillus</taxon>
    </lineage>
</organism>
<evidence type="ECO:0000256" key="1">
    <source>
        <dbReference type="SAM" id="SignalP"/>
    </source>
</evidence>